<reference evidence="13" key="1">
    <citation type="journal article" date="2014" name="Int. J. Syst. Evol. Microbiol.">
        <title>Complete genome sequence of Corynebacterium casei LMG S-19264T (=DSM 44701T), isolated from a smear-ripened cheese.</title>
        <authorList>
            <consortium name="US DOE Joint Genome Institute (JGI-PGF)"/>
            <person name="Walter F."/>
            <person name="Albersmeier A."/>
            <person name="Kalinowski J."/>
            <person name="Ruckert C."/>
        </authorList>
    </citation>
    <scope>NUCLEOTIDE SEQUENCE</scope>
    <source>
        <strain evidence="13">JCM 10088</strain>
    </source>
</reference>
<evidence type="ECO:0000256" key="2">
    <source>
        <dbReference type="ARBA" id="ARBA00013017"/>
    </source>
</evidence>
<dbReference type="PIRSF" id="PIRSF000239">
    <property type="entry name" value="AHPC"/>
    <property type="match status" value="1"/>
</dbReference>
<evidence type="ECO:0000256" key="8">
    <source>
        <dbReference type="ARBA" id="ARBA00032824"/>
    </source>
</evidence>
<dbReference type="PANTHER" id="PTHR42801">
    <property type="entry name" value="THIOREDOXIN-DEPENDENT PEROXIDE REDUCTASE"/>
    <property type="match status" value="1"/>
</dbReference>
<evidence type="ECO:0000256" key="6">
    <source>
        <dbReference type="ARBA" id="ARBA00023157"/>
    </source>
</evidence>
<organism evidence="13 14">
    <name type="scientific">Thermocladium modestius</name>
    <dbReference type="NCBI Taxonomy" id="62609"/>
    <lineage>
        <taxon>Archaea</taxon>
        <taxon>Thermoproteota</taxon>
        <taxon>Thermoprotei</taxon>
        <taxon>Thermoproteales</taxon>
        <taxon>Thermoproteaceae</taxon>
        <taxon>Thermocladium</taxon>
    </lineage>
</organism>
<dbReference type="OrthoDB" id="145578at2157"/>
<evidence type="ECO:0000256" key="3">
    <source>
        <dbReference type="ARBA" id="ARBA00022559"/>
    </source>
</evidence>
<evidence type="ECO:0000313" key="13">
    <source>
        <dbReference type="EMBL" id="GGP19552.1"/>
    </source>
</evidence>
<proteinExistence type="inferred from homology"/>
<protein>
    <recommendedName>
        <fullName evidence="2">thioredoxin-dependent peroxiredoxin</fullName>
        <ecNumber evidence="2">1.11.1.24</ecNumber>
    </recommendedName>
    <alternativeName>
        <fullName evidence="8">Thioredoxin peroxidase</fullName>
    </alternativeName>
</protein>
<dbReference type="InterPro" id="IPR013766">
    <property type="entry name" value="Thioredoxin_domain"/>
</dbReference>
<evidence type="ECO:0000256" key="7">
    <source>
        <dbReference type="ARBA" id="ARBA00023284"/>
    </source>
</evidence>
<comment type="subunit">
    <text evidence="1">Monomer.</text>
</comment>
<evidence type="ECO:0000256" key="10">
    <source>
        <dbReference type="ARBA" id="ARBA00049091"/>
    </source>
</evidence>
<keyword evidence="3" id="KW-0575">Peroxidase</keyword>
<feature type="active site" description="Cysteine sulfenic acid (-SOH) intermediate; for peroxidase activity" evidence="11">
    <location>
        <position position="44"/>
    </location>
</feature>
<comment type="similarity">
    <text evidence="9">Belongs to the peroxiredoxin family. BCP/PrxQ subfamily.</text>
</comment>
<dbReference type="EC" id="1.11.1.24" evidence="2"/>
<name>A0A830GSG6_9CREN</name>
<evidence type="ECO:0000259" key="12">
    <source>
        <dbReference type="PROSITE" id="PS51352"/>
    </source>
</evidence>
<dbReference type="RefSeq" id="WP_188595757.1">
    <property type="nucleotide sequence ID" value="NZ_BMNL01000001.1"/>
</dbReference>
<keyword evidence="5" id="KW-0560">Oxidoreductase</keyword>
<dbReference type="InterPro" id="IPR000866">
    <property type="entry name" value="AhpC/TSA"/>
</dbReference>
<evidence type="ECO:0000256" key="9">
    <source>
        <dbReference type="ARBA" id="ARBA00038489"/>
    </source>
</evidence>
<dbReference type="GO" id="GO:0005737">
    <property type="term" value="C:cytoplasm"/>
    <property type="evidence" value="ECO:0007669"/>
    <property type="project" value="TreeGrafter"/>
</dbReference>
<dbReference type="FunFam" id="3.40.30.10:FF:000007">
    <property type="entry name" value="Thioredoxin-dependent thiol peroxidase"/>
    <property type="match status" value="1"/>
</dbReference>
<dbReference type="SUPFAM" id="SSF52833">
    <property type="entry name" value="Thioredoxin-like"/>
    <property type="match status" value="1"/>
</dbReference>
<dbReference type="Gene3D" id="3.40.30.10">
    <property type="entry name" value="Glutaredoxin"/>
    <property type="match status" value="1"/>
</dbReference>
<dbReference type="Proteomes" id="UP000610960">
    <property type="component" value="Unassembled WGS sequence"/>
</dbReference>
<accession>A0A830GSG6</accession>
<comment type="catalytic activity">
    <reaction evidence="10">
        <text>a hydroperoxide + [thioredoxin]-dithiol = an alcohol + [thioredoxin]-disulfide + H2O</text>
        <dbReference type="Rhea" id="RHEA:62620"/>
        <dbReference type="Rhea" id="RHEA-COMP:10698"/>
        <dbReference type="Rhea" id="RHEA-COMP:10700"/>
        <dbReference type="ChEBI" id="CHEBI:15377"/>
        <dbReference type="ChEBI" id="CHEBI:29950"/>
        <dbReference type="ChEBI" id="CHEBI:30879"/>
        <dbReference type="ChEBI" id="CHEBI:35924"/>
        <dbReference type="ChEBI" id="CHEBI:50058"/>
        <dbReference type="EC" id="1.11.1.24"/>
    </reaction>
</comment>
<reference evidence="13" key="2">
    <citation type="submission" date="2020-09" db="EMBL/GenBank/DDBJ databases">
        <authorList>
            <person name="Sun Q."/>
            <person name="Ohkuma M."/>
        </authorList>
    </citation>
    <scope>NUCLEOTIDE SEQUENCE</scope>
    <source>
        <strain evidence="13">JCM 10088</strain>
    </source>
</reference>
<dbReference type="AlphaFoldDB" id="A0A830GSG6"/>
<dbReference type="InterPro" id="IPR050924">
    <property type="entry name" value="Peroxiredoxin_BCP/PrxQ"/>
</dbReference>
<keyword evidence="4" id="KW-0049">Antioxidant</keyword>
<dbReference type="PANTHER" id="PTHR42801:SF4">
    <property type="entry name" value="AHPC_TSA FAMILY PROTEIN"/>
    <property type="match status" value="1"/>
</dbReference>
<feature type="domain" description="Thioredoxin" evidence="12">
    <location>
        <begin position="2"/>
        <end position="150"/>
    </location>
</feature>
<comment type="caution">
    <text evidence="13">The sequence shown here is derived from an EMBL/GenBank/DDBJ whole genome shotgun (WGS) entry which is preliminary data.</text>
</comment>
<evidence type="ECO:0000256" key="1">
    <source>
        <dbReference type="ARBA" id="ARBA00011245"/>
    </source>
</evidence>
<keyword evidence="7" id="KW-0676">Redox-active center</keyword>
<dbReference type="CDD" id="cd03017">
    <property type="entry name" value="PRX_BCP"/>
    <property type="match status" value="1"/>
</dbReference>
<dbReference type="GO" id="GO:0034599">
    <property type="term" value="P:cellular response to oxidative stress"/>
    <property type="evidence" value="ECO:0007669"/>
    <property type="project" value="TreeGrafter"/>
</dbReference>
<gene>
    <name evidence="13" type="ORF">GCM10007981_03700</name>
</gene>
<keyword evidence="6" id="KW-1015">Disulfide bond</keyword>
<evidence type="ECO:0000256" key="5">
    <source>
        <dbReference type="ARBA" id="ARBA00023002"/>
    </source>
</evidence>
<sequence>MVREGELAPDFEAVAHDGSRVRLSDLRGKWVVLYFFPKAFTPGCTREARSFSAEWGEFRKMGVEVMGVSRDDPATLARFAEAEGAGFKFISDQDGSVAKAYGVLGMLGMADRVTFVIDPEGKVAGVVKGFSVRPDQHPEAALRVVTQRARQQ</sequence>
<dbReference type="EMBL" id="BMNL01000001">
    <property type="protein sequence ID" value="GGP19552.1"/>
    <property type="molecule type" value="Genomic_DNA"/>
</dbReference>
<keyword evidence="14" id="KW-1185">Reference proteome</keyword>
<evidence type="ECO:0000313" key="14">
    <source>
        <dbReference type="Proteomes" id="UP000610960"/>
    </source>
</evidence>
<dbReference type="GO" id="GO:0045454">
    <property type="term" value="P:cell redox homeostasis"/>
    <property type="evidence" value="ECO:0007669"/>
    <property type="project" value="TreeGrafter"/>
</dbReference>
<dbReference type="Pfam" id="PF00578">
    <property type="entry name" value="AhpC-TSA"/>
    <property type="match status" value="1"/>
</dbReference>
<dbReference type="InterPro" id="IPR036249">
    <property type="entry name" value="Thioredoxin-like_sf"/>
</dbReference>
<dbReference type="InterPro" id="IPR024706">
    <property type="entry name" value="Peroxiredoxin_AhpC-typ"/>
</dbReference>
<evidence type="ECO:0000256" key="11">
    <source>
        <dbReference type="PIRSR" id="PIRSR000239-1"/>
    </source>
</evidence>
<dbReference type="PROSITE" id="PS51352">
    <property type="entry name" value="THIOREDOXIN_2"/>
    <property type="match status" value="1"/>
</dbReference>
<evidence type="ECO:0000256" key="4">
    <source>
        <dbReference type="ARBA" id="ARBA00022862"/>
    </source>
</evidence>
<dbReference type="GO" id="GO:0008379">
    <property type="term" value="F:thioredoxin peroxidase activity"/>
    <property type="evidence" value="ECO:0007669"/>
    <property type="project" value="TreeGrafter"/>
</dbReference>